<dbReference type="GO" id="GO:0017056">
    <property type="term" value="F:structural constituent of nuclear pore"/>
    <property type="evidence" value="ECO:0007669"/>
    <property type="project" value="TreeGrafter"/>
</dbReference>
<keyword evidence="7 8" id="KW-0539">Nucleus</keyword>
<evidence type="ECO:0000256" key="6">
    <source>
        <dbReference type="ARBA" id="ARBA00023132"/>
    </source>
</evidence>
<feature type="region of interest" description="Disordered" evidence="9">
    <location>
        <begin position="206"/>
        <end position="301"/>
    </location>
</feature>
<dbReference type="Pfam" id="PF05172">
    <property type="entry name" value="RRM_Nup35"/>
    <property type="match status" value="1"/>
</dbReference>
<evidence type="ECO:0000256" key="9">
    <source>
        <dbReference type="SAM" id="MobiDB-lite"/>
    </source>
</evidence>
<feature type="compositionally biased region" description="Polar residues" evidence="9">
    <location>
        <begin position="49"/>
        <end position="97"/>
    </location>
</feature>
<dbReference type="SUPFAM" id="SSF54928">
    <property type="entry name" value="RNA-binding domain, RBD"/>
    <property type="match status" value="1"/>
</dbReference>
<name>A0A1X7R0H7_9SACH</name>
<reference evidence="11 12" key="1">
    <citation type="submission" date="2017-04" db="EMBL/GenBank/DDBJ databases">
        <authorList>
            <person name="Afonso C.L."/>
            <person name="Miller P.J."/>
            <person name="Scott M.A."/>
            <person name="Spackman E."/>
            <person name="Goraichik I."/>
            <person name="Dimitrov K.M."/>
            <person name="Suarez D.L."/>
            <person name="Swayne D.E."/>
        </authorList>
    </citation>
    <scope>NUCLEOTIDE SEQUENCE [LARGE SCALE GENOMIC DNA]</scope>
</reference>
<dbReference type="GO" id="GO:0006607">
    <property type="term" value="P:NLS-bearing protein import into nucleus"/>
    <property type="evidence" value="ECO:0007669"/>
    <property type="project" value="TreeGrafter"/>
</dbReference>
<dbReference type="STRING" id="1789683.A0A1X7R0H7"/>
<feature type="compositionally biased region" description="Polar residues" evidence="9">
    <location>
        <begin position="222"/>
        <end position="240"/>
    </location>
</feature>
<evidence type="ECO:0000256" key="1">
    <source>
        <dbReference type="ARBA" id="ARBA00004567"/>
    </source>
</evidence>
<evidence type="ECO:0000256" key="2">
    <source>
        <dbReference type="ARBA" id="ARBA00022448"/>
    </source>
</evidence>
<dbReference type="PANTHER" id="PTHR21527">
    <property type="entry name" value="NUCLEOPORIN NUP35"/>
    <property type="match status" value="1"/>
</dbReference>
<evidence type="ECO:0000256" key="4">
    <source>
        <dbReference type="ARBA" id="ARBA00022927"/>
    </source>
</evidence>
<dbReference type="PROSITE" id="PS51472">
    <property type="entry name" value="RRM_NUP35"/>
    <property type="match status" value="1"/>
</dbReference>
<dbReference type="Gene3D" id="3.30.70.330">
    <property type="match status" value="1"/>
</dbReference>
<feature type="compositionally biased region" description="Low complexity" evidence="9">
    <location>
        <begin position="290"/>
        <end position="301"/>
    </location>
</feature>
<feature type="compositionally biased region" description="Low complexity" evidence="9">
    <location>
        <begin position="243"/>
        <end position="258"/>
    </location>
</feature>
<feature type="compositionally biased region" description="Polar residues" evidence="9">
    <location>
        <begin position="111"/>
        <end position="134"/>
    </location>
</feature>
<dbReference type="InterPro" id="IPR035979">
    <property type="entry name" value="RBD_domain_sf"/>
</dbReference>
<dbReference type="GO" id="GO:0006999">
    <property type="term" value="P:nuclear pore organization"/>
    <property type="evidence" value="ECO:0007669"/>
    <property type="project" value="TreeGrafter"/>
</dbReference>
<dbReference type="AlphaFoldDB" id="A0A1X7R0H7"/>
<accession>A0A1X7R0H7</accession>
<feature type="compositionally biased region" description="Polar residues" evidence="9">
    <location>
        <begin position="458"/>
        <end position="480"/>
    </location>
</feature>
<keyword evidence="6 8" id="KW-0906">Nuclear pore complex</keyword>
<evidence type="ECO:0000256" key="8">
    <source>
        <dbReference type="PROSITE-ProRule" id="PRU00804"/>
    </source>
</evidence>
<proteinExistence type="predicted"/>
<dbReference type="EMBL" id="FXLY01000003">
    <property type="protein sequence ID" value="SMN19202.1"/>
    <property type="molecule type" value="Genomic_DNA"/>
</dbReference>
<evidence type="ECO:0000259" key="10">
    <source>
        <dbReference type="PROSITE" id="PS51472"/>
    </source>
</evidence>
<dbReference type="GO" id="GO:0005543">
    <property type="term" value="F:phospholipid binding"/>
    <property type="evidence" value="ECO:0007669"/>
    <property type="project" value="TreeGrafter"/>
</dbReference>
<dbReference type="GO" id="GO:0044613">
    <property type="term" value="C:nuclear pore central transport channel"/>
    <property type="evidence" value="ECO:0007669"/>
    <property type="project" value="TreeGrafter"/>
</dbReference>
<dbReference type="InterPro" id="IPR007846">
    <property type="entry name" value="RRM_NUP35_dom"/>
</dbReference>
<sequence length="553" mass="60614">MNSNRFANVSVLSQQQNGQNMTQTMQQQSTTPITGTTTNSTTTHGQPTSGTLNPPSVGSFGQFSSGLQNSQQFQGLPSVSNNGNTSQKDPSWFNNPTKRAIPQNIVKRTIRPQSDSGEITHSQSTTALSSRSGFDTMSFGSRKNKPIFSSSNLQSLNTDNILSDSNEAPPTVSIHDWQSEDQFGNVMDLGVNGQNQFENQSILMSNTATPRNDNSKKIPNLFKNSNAFDRTPQSNIFNKNKISDTTGNEGSNTTTSSSILSDNKSNGSKLFNFFGPSNNKGKSGTPDPLSPTTTASTQSLQTQAQQETAIIVFGYPESISNLIITHFSHFGSILEDFQVLRSISGINVSTLKNKNQNSTNNNDDRKYPIFTGEGWVKITYDSRQSAIRALQENGSVFSGTLIGCVPYSKNAVEKLASCKIDKLDNIGENDIAVSGTISPLQSFGTETNAYDIEDKNFRPSSSNENKSTDKTSPINNENNQIMPQNVFLPNHKLTINDGKSLFVHNTDTNNHNFLQDLENKMRRQETPVNAGDRTQNNGVLHSVNNWLFGWNNL</sequence>
<dbReference type="Proteomes" id="UP000196158">
    <property type="component" value="Unassembled WGS sequence"/>
</dbReference>
<keyword evidence="5" id="KW-0811">Translocation</keyword>
<feature type="region of interest" description="Disordered" evidence="9">
    <location>
        <begin position="15"/>
        <end position="134"/>
    </location>
</feature>
<keyword evidence="12" id="KW-1185">Reference proteome</keyword>
<keyword evidence="3 8" id="KW-0509">mRNA transport</keyword>
<protein>
    <submittedName>
        <fullName evidence="11">Similar to Saccharomyces cerevisiae YDL088C ASM4 Nuclear pore complex subunit, part of a subcomplex also containing Nup53p, Nup170p, and Pse1p</fullName>
    </submittedName>
</protein>
<feature type="compositionally biased region" description="Low complexity" evidence="9">
    <location>
        <begin position="15"/>
        <end position="48"/>
    </location>
</feature>
<comment type="subcellular location">
    <subcellularLocation>
        <location evidence="1">Nucleus</location>
        <location evidence="1">Nuclear pore complex</location>
    </subcellularLocation>
</comment>
<organism evidence="11 12">
    <name type="scientific">Maudiozyma saulgeensis</name>
    <dbReference type="NCBI Taxonomy" id="1789683"/>
    <lineage>
        <taxon>Eukaryota</taxon>
        <taxon>Fungi</taxon>
        <taxon>Dikarya</taxon>
        <taxon>Ascomycota</taxon>
        <taxon>Saccharomycotina</taxon>
        <taxon>Saccharomycetes</taxon>
        <taxon>Saccharomycetales</taxon>
        <taxon>Saccharomycetaceae</taxon>
        <taxon>Maudiozyma</taxon>
    </lineage>
</organism>
<evidence type="ECO:0000313" key="12">
    <source>
        <dbReference type="Proteomes" id="UP000196158"/>
    </source>
</evidence>
<keyword evidence="2 8" id="KW-0813">Transport</keyword>
<keyword evidence="4" id="KW-0653">Protein transport</keyword>
<dbReference type="GO" id="GO:0044615">
    <property type="term" value="C:nuclear pore nuclear basket"/>
    <property type="evidence" value="ECO:0007669"/>
    <property type="project" value="TreeGrafter"/>
</dbReference>
<feature type="compositionally biased region" description="Polar residues" evidence="9">
    <location>
        <begin position="259"/>
        <end position="282"/>
    </location>
</feature>
<dbReference type="CDD" id="cd12721">
    <property type="entry name" value="RRM_Nup53p_fungi"/>
    <property type="match status" value="1"/>
</dbReference>
<feature type="region of interest" description="Disordered" evidence="9">
    <location>
        <begin position="449"/>
        <end position="480"/>
    </location>
</feature>
<dbReference type="GO" id="GO:0003676">
    <property type="term" value="F:nucleic acid binding"/>
    <property type="evidence" value="ECO:0007669"/>
    <property type="project" value="InterPro"/>
</dbReference>
<evidence type="ECO:0000313" key="11">
    <source>
        <dbReference type="EMBL" id="SMN19202.1"/>
    </source>
</evidence>
<dbReference type="GO" id="GO:0051028">
    <property type="term" value="P:mRNA transport"/>
    <property type="evidence" value="ECO:0007669"/>
    <property type="project" value="UniProtKB-UniRule"/>
</dbReference>
<evidence type="ECO:0000256" key="7">
    <source>
        <dbReference type="ARBA" id="ARBA00023242"/>
    </source>
</evidence>
<evidence type="ECO:0000256" key="3">
    <source>
        <dbReference type="ARBA" id="ARBA00022816"/>
    </source>
</evidence>
<dbReference type="PANTHER" id="PTHR21527:SF6">
    <property type="entry name" value="NUCLEOPORIN NUP35"/>
    <property type="match status" value="1"/>
</dbReference>
<gene>
    <name evidence="11" type="ORF">KASA_0P03751G</name>
</gene>
<dbReference type="OrthoDB" id="1733656at2759"/>
<feature type="domain" description="RRM Nup35-type" evidence="10">
    <location>
        <begin position="304"/>
        <end position="414"/>
    </location>
</feature>
<dbReference type="InterPro" id="IPR012677">
    <property type="entry name" value="Nucleotide-bd_a/b_plait_sf"/>
</dbReference>
<evidence type="ECO:0000256" key="5">
    <source>
        <dbReference type="ARBA" id="ARBA00023010"/>
    </source>
</evidence>